<keyword evidence="5" id="KW-1133">Transmembrane helix</keyword>
<dbReference type="SUPFAM" id="SSF58104">
    <property type="entry name" value="Methyl-accepting chemotaxis protein (MCP) signaling domain"/>
    <property type="match status" value="1"/>
</dbReference>
<keyword evidence="5" id="KW-0812">Transmembrane</keyword>
<evidence type="ECO:0000313" key="9">
    <source>
        <dbReference type="Proteomes" id="UP000000719"/>
    </source>
</evidence>
<feature type="coiled-coil region" evidence="4">
    <location>
        <begin position="565"/>
        <end position="620"/>
    </location>
</feature>
<dbReference type="Gene3D" id="1.10.287.950">
    <property type="entry name" value="Methyl-accepting chemotaxis protein"/>
    <property type="match status" value="1"/>
</dbReference>
<evidence type="ECO:0000256" key="4">
    <source>
        <dbReference type="SAM" id="Coils"/>
    </source>
</evidence>
<feature type="transmembrane region" description="Helical" evidence="5">
    <location>
        <begin position="39"/>
        <end position="59"/>
    </location>
</feature>
<dbReference type="PANTHER" id="PTHR32089:SF112">
    <property type="entry name" value="LYSOZYME-LIKE PROTEIN-RELATED"/>
    <property type="match status" value="1"/>
</dbReference>
<keyword evidence="4" id="KW-0175">Coiled coil</keyword>
<dbReference type="STRING" id="373903.Hore_04310"/>
<dbReference type="InterPro" id="IPR003660">
    <property type="entry name" value="HAMP_dom"/>
</dbReference>
<dbReference type="PRINTS" id="PR00260">
    <property type="entry name" value="CHEMTRNSDUCR"/>
</dbReference>
<organism evidence="8 9">
    <name type="scientific">Halothermothrix orenii (strain H 168 / OCM 544 / DSM 9562)</name>
    <dbReference type="NCBI Taxonomy" id="373903"/>
    <lineage>
        <taxon>Bacteria</taxon>
        <taxon>Bacillati</taxon>
        <taxon>Bacillota</taxon>
        <taxon>Clostridia</taxon>
        <taxon>Halanaerobiales</taxon>
        <taxon>Halothermotrichaceae</taxon>
        <taxon>Halothermothrix</taxon>
    </lineage>
</organism>
<dbReference type="GO" id="GO:0004888">
    <property type="term" value="F:transmembrane signaling receptor activity"/>
    <property type="evidence" value="ECO:0007669"/>
    <property type="project" value="InterPro"/>
</dbReference>
<dbReference type="SMART" id="SM00304">
    <property type="entry name" value="HAMP"/>
    <property type="match status" value="2"/>
</dbReference>
<dbReference type="Proteomes" id="UP000000719">
    <property type="component" value="Chromosome"/>
</dbReference>
<dbReference type="EMBL" id="CP001098">
    <property type="protein sequence ID" value="ACL69189.1"/>
    <property type="molecule type" value="Genomic_DNA"/>
</dbReference>
<evidence type="ECO:0000256" key="2">
    <source>
        <dbReference type="ARBA" id="ARBA00029447"/>
    </source>
</evidence>
<evidence type="ECO:0000256" key="1">
    <source>
        <dbReference type="ARBA" id="ARBA00023224"/>
    </source>
</evidence>
<feature type="domain" description="HAMP" evidence="7">
    <location>
        <begin position="332"/>
        <end position="384"/>
    </location>
</feature>
<name>B8D1W2_HALOH</name>
<dbReference type="OrthoDB" id="9762005at2"/>
<evidence type="ECO:0000259" key="7">
    <source>
        <dbReference type="PROSITE" id="PS50885"/>
    </source>
</evidence>
<keyword evidence="9" id="KW-1185">Reference proteome</keyword>
<dbReference type="GO" id="GO:0007165">
    <property type="term" value="P:signal transduction"/>
    <property type="evidence" value="ECO:0007669"/>
    <property type="project" value="UniProtKB-KW"/>
</dbReference>
<dbReference type="PROSITE" id="PS50111">
    <property type="entry name" value="CHEMOTAXIS_TRANSDUC_2"/>
    <property type="match status" value="1"/>
</dbReference>
<dbReference type="Pfam" id="PF00672">
    <property type="entry name" value="HAMP"/>
    <property type="match status" value="1"/>
</dbReference>
<dbReference type="SMART" id="SM00283">
    <property type="entry name" value="MA"/>
    <property type="match status" value="1"/>
</dbReference>
<dbReference type="HOGENOM" id="CLU_000445_107_19_9"/>
<evidence type="ECO:0000259" key="6">
    <source>
        <dbReference type="PROSITE" id="PS50111"/>
    </source>
</evidence>
<feature type="transmembrane region" description="Helical" evidence="5">
    <location>
        <begin position="312"/>
        <end position="330"/>
    </location>
</feature>
<evidence type="ECO:0000256" key="5">
    <source>
        <dbReference type="SAM" id="Phobius"/>
    </source>
</evidence>
<protein>
    <submittedName>
        <fullName evidence="8">Methyl-accepting chemotaxis sensory transducer</fullName>
    </submittedName>
</protein>
<dbReference type="RefSeq" id="WP_012635377.1">
    <property type="nucleotide sequence ID" value="NC_011899.1"/>
</dbReference>
<dbReference type="eggNOG" id="COG0840">
    <property type="taxonomic scope" value="Bacteria"/>
</dbReference>
<feature type="coiled-coil region" evidence="4">
    <location>
        <begin position="64"/>
        <end position="91"/>
    </location>
</feature>
<keyword evidence="5" id="KW-0472">Membrane</keyword>
<comment type="similarity">
    <text evidence="2">Belongs to the methyl-accepting chemotaxis (MCP) protein family.</text>
</comment>
<dbReference type="InterPro" id="IPR004090">
    <property type="entry name" value="Chemotax_Me-accpt_rcpt"/>
</dbReference>
<dbReference type="AlphaFoldDB" id="B8D1W2"/>
<dbReference type="KEGG" id="hor:Hore_04310"/>
<dbReference type="InterPro" id="IPR004089">
    <property type="entry name" value="MCPsignal_dom"/>
</dbReference>
<dbReference type="GO" id="GO:0006935">
    <property type="term" value="P:chemotaxis"/>
    <property type="evidence" value="ECO:0007669"/>
    <property type="project" value="InterPro"/>
</dbReference>
<accession>B8D1W2</accession>
<proteinExistence type="inferred from homology"/>
<gene>
    <name evidence="8" type="ordered locus">Hore_04310</name>
</gene>
<reference evidence="8 9" key="1">
    <citation type="journal article" date="2009" name="PLoS ONE">
        <title>Genome analysis of the anaerobic thermohalophilic bacterium Halothermothrix orenii.</title>
        <authorList>
            <person name="Mavromatis K."/>
            <person name="Ivanova N."/>
            <person name="Anderson I."/>
            <person name="Lykidis A."/>
            <person name="Hooper S.D."/>
            <person name="Sun H."/>
            <person name="Kunin V."/>
            <person name="Lapidus A."/>
            <person name="Hugenholtz P."/>
            <person name="Patel B."/>
            <person name="Kyrpides N.C."/>
        </authorList>
    </citation>
    <scope>NUCLEOTIDE SEQUENCE [LARGE SCALE GENOMIC DNA]</scope>
    <source>
        <strain evidence="9">H 168 / OCM 544 / DSM 9562</strain>
    </source>
</reference>
<keyword evidence="1 3" id="KW-0807">Transducer</keyword>
<dbReference type="Pfam" id="PF00015">
    <property type="entry name" value="MCPsignal"/>
    <property type="match status" value="1"/>
</dbReference>
<dbReference type="PROSITE" id="PS50885">
    <property type="entry name" value="HAMP"/>
    <property type="match status" value="1"/>
</dbReference>
<dbReference type="GO" id="GO:0016020">
    <property type="term" value="C:membrane"/>
    <property type="evidence" value="ECO:0007669"/>
    <property type="project" value="InterPro"/>
</dbReference>
<sequence length="689" mass="77113">MFSFLKIITKPFLYLVRLVKSLDRFVIKILGRLKIGKRIMLFILLMIITIVGISSYQIYNSYLNTLENNEREKLQQDLRVISNQLEQRKIEVSSIAGSLAKMPLARKIIYDMEYDKTYWEYIMGQLQVDGIEIRDFDFESVARVGNVGVDFEKNNELKQKIVDLILSGVDVTFFTHNDKYIQVNAVSSVIDEFRIPGLGGIMVSKFLGSEFIKLLPFNDEYGVQLYYNQKLIDSNQIGSNFNDVALITSDIENTFNSGSDSYLICKREINGEIYSVGYLPIKNFFGKPIGYIVLIQSRAGVVGKINDMFRQIIINSLVIIGISSLFVLLITQSITHPLNKVIGGARQVSQGDLRVTIEADSKDQFLVLSDNFNQMVANLKNVVSSLLYSSDNVYKMSQNLSASVQEVSATSEEVAATSEKIALGAEEQATKTKETEKLLDNIKKGAEDVSESSAKIVEVVDNVQKQSIDGLDVIKKARNHMGKTLEELDLTNEVIDNLRDSIDQINTIIEAINYINEETTLLSFNAAIEAARAGEAGRGFAIVAEEIRSLANRSNESLDNIISIFRQIKDAMQQVEDAMDKSRNNIKSSDQNVVDVYKALEEMQNVVEEAKNVSIEIAKQARSQLKGTEDIDKVVGEITDIAEDNLSGSRQAAQMNLEQSKVIEEVAEAADDLADMAESLQNMIKKFKL</sequence>
<evidence type="ECO:0000256" key="3">
    <source>
        <dbReference type="PROSITE-ProRule" id="PRU00284"/>
    </source>
</evidence>
<dbReference type="PANTHER" id="PTHR32089">
    <property type="entry name" value="METHYL-ACCEPTING CHEMOTAXIS PROTEIN MCPB"/>
    <property type="match status" value="1"/>
</dbReference>
<evidence type="ECO:0000313" key="8">
    <source>
        <dbReference type="EMBL" id="ACL69189.1"/>
    </source>
</evidence>
<feature type="domain" description="Methyl-accepting transducer" evidence="6">
    <location>
        <begin position="403"/>
        <end position="639"/>
    </location>
</feature>
<dbReference type="CDD" id="cd06225">
    <property type="entry name" value="HAMP"/>
    <property type="match status" value="1"/>
</dbReference>